<dbReference type="PROSITE" id="PS50862">
    <property type="entry name" value="AA_TRNA_LIGASE_II"/>
    <property type="match status" value="1"/>
</dbReference>
<keyword evidence="2" id="KW-0547">Nucleotide-binding</keyword>
<dbReference type="NCBIfam" id="TIGR00462">
    <property type="entry name" value="genX"/>
    <property type="match status" value="1"/>
</dbReference>
<dbReference type="EMBL" id="JAHCVJ010000011">
    <property type="protein sequence ID" value="MBT0666413.1"/>
    <property type="molecule type" value="Genomic_DNA"/>
</dbReference>
<dbReference type="InterPro" id="IPR006195">
    <property type="entry name" value="aa-tRNA-synth_II"/>
</dbReference>
<evidence type="ECO:0000259" key="4">
    <source>
        <dbReference type="PROSITE" id="PS50862"/>
    </source>
</evidence>
<dbReference type="GO" id="GO:0000049">
    <property type="term" value="F:tRNA binding"/>
    <property type="evidence" value="ECO:0007669"/>
    <property type="project" value="TreeGrafter"/>
</dbReference>
<evidence type="ECO:0000256" key="3">
    <source>
        <dbReference type="ARBA" id="ARBA00022840"/>
    </source>
</evidence>
<gene>
    <name evidence="5" type="primary">genX</name>
    <name evidence="5" type="ORF">KI809_19060</name>
</gene>
<reference evidence="5 6" key="1">
    <citation type="submission" date="2021-05" db="EMBL/GenBank/DDBJ databases">
        <title>The draft genome of Geobacter pelophilus DSM 12255.</title>
        <authorList>
            <person name="Xu Z."/>
            <person name="Masuda Y."/>
            <person name="Itoh H."/>
            <person name="Senoo K."/>
        </authorList>
    </citation>
    <scope>NUCLEOTIDE SEQUENCE [LARGE SCALE GENOMIC DNA]</scope>
    <source>
        <strain evidence="5 6">DSM 12255</strain>
    </source>
</reference>
<dbReference type="AlphaFoldDB" id="A0AAW4LBD7"/>
<organism evidence="5 6">
    <name type="scientific">Geoanaerobacter pelophilus</name>
    <dbReference type="NCBI Taxonomy" id="60036"/>
    <lineage>
        <taxon>Bacteria</taxon>
        <taxon>Pseudomonadati</taxon>
        <taxon>Thermodesulfobacteriota</taxon>
        <taxon>Desulfuromonadia</taxon>
        <taxon>Geobacterales</taxon>
        <taxon>Geobacteraceae</taxon>
        <taxon>Geoanaerobacter</taxon>
    </lineage>
</organism>
<evidence type="ECO:0000256" key="2">
    <source>
        <dbReference type="ARBA" id="ARBA00022741"/>
    </source>
</evidence>
<dbReference type="PANTHER" id="PTHR42918">
    <property type="entry name" value="LYSYL-TRNA SYNTHETASE"/>
    <property type="match status" value="1"/>
</dbReference>
<dbReference type="GO" id="GO:0004824">
    <property type="term" value="F:lysine-tRNA ligase activity"/>
    <property type="evidence" value="ECO:0007669"/>
    <property type="project" value="InterPro"/>
</dbReference>
<keyword evidence="3" id="KW-0067">ATP-binding</keyword>
<dbReference type="PANTHER" id="PTHR42918:SF6">
    <property type="entry name" value="ELONGATION FACTOR P--(R)-BETA-LYSINE LIGASE"/>
    <property type="match status" value="1"/>
</dbReference>
<protein>
    <submittedName>
        <fullName evidence="5">EF-P lysine aminoacylase GenX</fullName>
    </submittedName>
</protein>
<keyword evidence="1" id="KW-0436">Ligase</keyword>
<dbReference type="InterPro" id="IPR004525">
    <property type="entry name" value="EpmA"/>
</dbReference>
<dbReference type="Pfam" id="PF00152">
    <property type="entry name" value="tRNA-synt_2"/>
    <property type="match status" value="1"/>
</dbReference>
<proteinExistence type="predicted"/>
<evidence type="ECO:0000313" key="6">
    <source>
        <dbReference type="Proteomes" id="UP000811899"/>
    </source>
</evidence>
<dbReference type="Proteomes" id="UP000811899">
    <property type="component" value="Unassembled WGS sequence"/>
</dbReference>
<keyword evidence="6" id="KW-1185">Reference proteome</keyword>
<dbReference type="GO" id="GO:0006430">
    <property type="term" value="P:lysyl-tRNA aminoacylation"/>
    <property type="evidence" value="ECO:0007669"/>
    <property type="project" value="InterPro"/>
</dbReference>
<feature type="domain" description="Aminoacyl-transfer RNA synthetases class-II family profile" evidence="4">
    <location>
        <begin position="17"/>
        <end position="304"/>
    </location>
</feature>
<name>A0AAW4LBD7_9BACT</name>
<comment type="caution">
    <text evidence="5">The sequence shown here is derived from an EMBL/GenBank/DDBJ whole genome shotgun (WGS) entry which is preliminary data.</text>
</comment>
<dbReference type="GO" id="GO:0005829">
    <property type="term" value="C:cytosol"/>
    <property type="evidence" value="ECO:0007669"/>
    <property type="project" value="TreeGrafter"/>
</dbReference>
<evidence type="ECO:0000256" key="1">
    <source>
        <dbReference type="ARBA" id="ARBA00022598"/>
    </source>
</evidence>
<dbReference type="InterPro" id="IPR045864">
    <property type="entry name" value="aa-tRNA-synth_II/BPL/LPL"/>
</dbReference>
<dbReference type="RefSeq" id="WP_214173186.1">
    <property type="nucleotide sequence ID" value="NZ_JAHCVJ010000011.1"/>
</dbReference>
<dbReference type="GO" id="GO:0005524">
    <property type="term" value="F:ATP binding"/>
    <property type="evidence" value="ECO:0007669"/>
    <property type="project" value="UniProtKB-KW"/>
</dbReference>
<evidence type="ECO:0000313" key="5">
    <source>
        <dbReference type="EMBL" id="MBT0666413.1"/>
    </source>
</evidence>
<dbReference type="Gene3D" id="3.30.930.10">
    <property type="entry name" value="Bira Bifunctional Protein, Domain 2"/>
    <property type="match status" value="1"/>
</dbReference>
<dbReference type="InterPro" id="IPR004364">
    <property type="entry name" value="Aa-tRNA-synt_II"/>
</dbReference>
<dbReference type="SUPFAM" id="SSF55681">
    <property type="entry name" value="Class II aaRS and biotin synthetases"/>
    <property type="match status" value="1"/>
</dbReference>
<sequence>MNTNWTIARRRPALEARARIIQSIRQYFIQEGFLETETPLRIPAPAPESHIDAIPSDGWFLQTSPELCMKRLLAAGYERIFQLCHCWRAEERGNRHLPEFTMLEWYRAHSDYNDLMVDCENMMRSVAATCGNGSTLMVQGKDVKLDRAWQRLTVREAFARFGGITMEDALAADRFDEVMVEAIEPQLGIGQPTFLCDYPAARGALARLKADDPSVAERFELYISGIELANGFSELTDASEQRFRFEQEEQYRRSSGRIPYPEPSKFLEELPAMPPAAGIALGVDRLVMVMLDATSIDQVVAFTPEEL</sequence>
<accession>A0AAW4LBD7</accession>